<feature type="transmembrane region" description="Helical" evidence="1">
    <location>
        <begin position="882"/>
        <end position="905"/>
    </location>
</feature>
<protein>
    <recommendedName>
        <fullName evidence="2">DUF7704 domain-containing protein</fullName>
    </recommendedName>
</protein>
<evidence type="ECO:0000313" key="3">
    <source>
        <dbReference type="EMBL" id="KAF4339887.1"/>
    </source>
</evidence>
<feature type="transmembrane region" description="Helical" evidence="1">
    <location>
        <begin position="850"/>
        <end position="870"/>
    </location>
</feature>
<dbReference type="PANTHER" id="PTHR37019:SF1">
    <property type="entry name" value="EXPERA DOMAIN-CONTAINING PROTEIN"/>
    <property type="match status" value="1"/>
</dbReference>
<organism evidence="3 4">
    <name type="scientific">Fusarium beomiforme</name>
    <dbReference type="NCBI Taxonomy" id="44412"/>
    <lineage>
        <taxon>Eukaryota</taxon>
        <taxon>Fungi</taxon>
        <taxon>Dikarya</taxon>
        <taxon>Ascomycota</taxon>
        <taxon>Pezizomycotina</taxon>
        <taxon>Sordariomycetes</taxon>
        <taxon>Hypocreomycetidae</taxon>
        <taxon>Hypocreales</taxon>
        <taxon>Nectriaceae</taxon>
        <taxon>Fusarium</taxon>
        <taxon>Fusarium burgessii species complex</taxon>
    </lineage>
</organism>
<keyword evidence="1" id="KW-0812">Transmembrane</keyword>
<reference evidence="3" key="1">
    <citation type="journal article" date="2017" name="Mycologia">
        <title>Fusarium algeriense, sp. nov., a novel toxigenic crown rot pathogen of durum wheat from Algeria is nested in the Fusarium burgessii species complex.</title>
        <authorList>
            <person name="Laraba I."/>
            <person name="Keddad A."/>
            <person name="Boureghda H."/>
            <person name="Abdallah N."/>
            <person name="Vaughan M.M."/>
            <person name="Proctor R.H."/>
            <person name="Busman M."/>
            <person name="O'Donnell K."/>
        </authorList>
    </citation>
    <scope>NUCLEOTIDE SEQUENCE</scope>
    <source>
        <strain evidence="3">NRRL 25174</strain>
    </source>
</reference>
<comment type="caution">
    <text evidence="3">The sequence shown here is derived from an EMBL/GenBank/DDBJ whole genome shotgun (WGS) entry which is preliminary data.</text>
</comment>
<dbReference type="OrthoDB" id="5153231at2759"/>
<feature type="transmembrane region" description="Helical" evidence="1">
    <location>
        <begin position="917"/>
        <end position="935"/>
    </location>
</feature>
<name>A0A9P5AJJ0_9HYPO</name>
<evidence type="ECO:0000259" key="2">
    <source>
        <dbReference type="Pfam" id="PF24803"/>
    </source>
</evidence>
<evidence type="ECO:0000313" key="4">
    <source>
        <dbReference type="Proteomes" id="UP000730481"/>
    </source>
</evidence>
<dbReference type="Proteomes" id="UP000730481">
    <property type="component" value="Unassembled WGS sequence"/>
</dbReference>
<dbReference type="PANTHER" id="PTHR37019">
    <property type="entry name" value="CHROMOSOME 1, WHOLE GENOME SHOTGUN SEQUENCE"/>
    <property type="match status" value="1"/>
</dbReference>
<dbReference type="EMBL" id="PVQB02000256">
    <property type="protein sequence ID" value="KAF4339887.1"/>
    <property type="molecule type" value="Genomic_DNA"/>
</dbReference>
<proteinExistence type="predicted"/>
<keyword evidence="4" id="KW-1185">Reference proteome</keyword>
<evidence type="ECO:0000256" key="1">
    <source>
        <dbReference type="SAM" id="Phobius"/>
    </source>
</evidence>
<keyword evidence="1" id="KW-1133">Transmembrane helix</keyword>
<dbReference type="InterPro" id="IPR056121">
    <property type="entry name" value="DUF7704"/>
</dbReference>
<sequence>MLSPEYVGLDRLEGIHHDSLSLALRNVLNSGIALITYAQIIDGLPTADVAWDQYSSRYDPDHPINNHETLCEGAIEKAKAFRDNFAMADVKVDPEKLDRYRETIPSSRSFQLRLIEITACALHQIAVQLSQMQKMHDPATTAGHDVEAKMKWERPPDGSYRVAPWPTIFVATQFTAYDWYPNSIHDIVRYWAENRILGGVALFDHSQPWTNDDEPNVYFQCTRERVTFRVCQLLDTQQSELISFLLAESEESNNTYPLPILPNSKNRVRIDPGDAIPVHKVYRDLWERKVTPERRRAPRLERPKTSLDYPELDIDAEVERLNRIGLAIAFHVECADIAANFGTSLRKYSHITVHSYCHVLVNQKSRRSLVRGLFENALRKAYGKLSPELWRIVSDDDELIRLYAIAEISLHHRKTDWSVSPSLPLCSRNVRVDGVEYVSSLTNSSGVVRRQTSQVTHPAKNDVLYISRDHLGIRQVITDPNKARPDTVYQAYWQTVPTNNQALSFRGDGLKLREVLNPSIYPRVLWPHPVKPSELDSMTFYYAGWGEGELEARLQTLTFNERGTKGYSVCWSNDEMVSVHVHRNKEYLHADSSLLYGEQSEFQDLKWTYYPIQEDEYVKEIWLRGTKKHDATRPLPSQDGGGSRYHLSTPWGLQKYKRPSDMALGNHRHWDLIAKTSINAPMQIYFSPSAHGLPLVAAPKRSDNDNNLLPPLQRPLGVMPRFNPLHTLHYSSASLENATETTVCKSNNEKDTAVIRHFDLENSRMNETRYKKITGVLFRYADGNKQGSRVKTKNLIMSELQIHNFYRIWFTWVDPLTLIPTVFGLIFTPEFMLDGLIPLSMSSYNPDQAFLFHQLAALYAFVGIMLAVLLRTSSNLKVWRVVVAGVLLIDISILLSLSNSLTFVYTQHQLSSSTQSSLNFLGFFSIAIMVSEITGRDRSDSRDRNETHGGTINRRRHETFTHTILPTLLFSLDLLRDGLEFTYGHNKFTVVGDIMQLTVTVALPKPEYLVARLQDEGYLRREPLPALPKAVKDLIKANGWTQMRPYDREEPCYK</sequence>
<keyword evidence="1" id="KW-0472">Membrane</keyword>
<reference evidence="3" key="2">
    <citation type="submission" date="2020-02" db="EMBL/GenBank/DDBJ databases">
        <title>Identification and distribution of gene clusters putatively required for synthesis of sphingolipid metabolism inhibitors in phylogenetically diverse species of the filamentous fungus Fusarium.</title>
        <authorList>
            <person name="Kim H.-S."/>
            <person name="Busman M."/>
            <person name="Brown D.W."/>
            <person name="Divon H."/>
            <person name="Uhlig S."/>
            <person name="Proctor R.H."/>
        </authorList>
    </citation>
    <scope>NUCLEOTIDE SEQUENCE</scope>
    <source>
        <strain evidence="3">NRRL 25174</strain>
    </source>
</reference>
<accession>A0A9P5AJJ0</accession>
<gene>
    <name evidence="3" type="ORF">FBEOM_6185</name>
</gene>
<dbReference type="Pfam" id="PF24803">
    <property type="entry name" value="DUF7704"/>
    <property type="match status" value="1"/>
</dbReference>
<dbReference type="AlphaFoldDB" id="A0A9P5AJJ0"/>
<feature type="domain" description="DUF7704" evidence="2">
    <location>
        <begin position="802"/>
        <end position="896"/>
    </location>
</feature>